<proteinExistence type="predicted"/>
<organism evidence="1 2">
    <name type="scientific">Gymnopus androsaceus JB14</name>
    <dbReference type="NCBI Taxonomy" id="1447944"/>
    <lineage>
        <taxon>Eukaryota</taxon>
        <taxon>Fungi</taxon>
        <taxon>Dikarya</taxon>
        <taxon>Basidiomycota</taxon>
        <taxon>Agaricomycotina</taxon>
        <taxon>Agaricomycetes</taxon>
        <taxon>Agaricomycetidae</taxon>
        <taxon>Agaricales</taxon>
        <taxon>Marasmiineae</taxon>
        <taxon>Omphalotaceae</taxon>
        <taxon>Gymnopus</taxon>
    </lineage>
</organism>
<sequence>MINIFRRQGSMLRAFIEDKAKIFKQGLLKGSLLSLVLCLNNNGLDKPITVSTVVMEMLKPSAVTFLPCIIVDNLDHLGISGMVNVDENADESLLSFVDCPDTEGIPSIGILSIEWAVLPPGRIRVAIPVVDATHKIAEPSPHSTQHRGI</sequence>
<protein>
    <submittedName>
        <fullName evidence="1">Uncharacterized protein</fullName>
    </submittedName>
</protein>
<evidence type="ECO:0000313" key="1">
    <source>
        <dbReference type="EMBL" id="KAE9401346.1"/>
    </source>
</evidence>
<evidence type="ECO:0000313" key="2">
    <source>
        <dbReference type="Proteomes" id="UP000799118"/>
    </source>
</evidence>
<dbReference type="Proteomes" id="UP000799118">
    <property type="component" value="Unassembled WGS sequence"/>
</dbReference>
<dbReference type="AlphaFoldDB" id="A0A6A4HT64"/>
<reference evidence="1" key="1">
    <citation type="journal article" date="2019" name="Environ. Microbiol.">
        <title>Fungal ecological strategies reflected in gene transcription - a case study of two litter decomposers.</title>
        <authorList>
            <person name="Barbi F."/>
            <person name="Kohler A."/>
            <person name="Barry K."/>
            <person name="Baskaran P."/>
            <person name="Daum C."/>
            <person name="Fauchery L."/>
            <person name="Ihrmark K."/>
            <person name="Kuo A."/>
            <person name="LaButti K."/>
            <person name="Lipzen A."/>
            <person name="Morin E."/>
            <person name="Grigoriev I.V."/>
            <person name="Henrissat B."/>
            <person name="Lindahl B."/>
            <person name="Martin F."/>
        </authorList>
    </citation>
    <scope>NUCLEOTIDE SEQUENCE</scope>
    <source>
        <strain evidence="1">JB14</strain>
    </source>
</reference>
<name>A0A6A4HT64_9AGAR</name>
<accession>A0A6A4HT64</accession>
<gene>
    <name evidence="1" type="ORF">BT96DRAFT_938035</name>
</gene>
<dbReference type="EMBL" id="ML769447">
    <property type="protein sequence ID" value="KAE9401346.1"/>
    <property type="molecule type" value="Genomic_DNA"/>
</dbReference>
<keyword evidence="2" id="KW-1185">Reference proteome</keyword>